<accession>A0A0E0M5E4</accession>
<dbReference type="OMA" id="TGPRECK"/>
<keyword evidence="3" id="KW-1185">Reference proteome</keyword>
<dbReference type="Gramene" id="OPUNC10G01680.1">
    <property type="protein sequence ID" value="OPUNC10G01680.1"/>
    <property type="gene ID" value="OPUNC10G01680"/>
</dbReference>
<dbReference type="AlphaFoldDB" id="A0A0E0M5E4"/>
<dbReference type="eggNOG" id="ENOG502R70A">
    <property type="taxonomic scope" value="Eukaryota"/>
</dbReference>
<evidence type="ECO:0000256" key="1">
    <source>
        <dbReference type="SAM" id="MobiDB-lite"/>
    </source>
</evidence>
<feature type="region of interest" description="Disordered" evidence="1">
    <location>
        <begin position="135"/>
        <end position="175"/>
    </location>
</feature>
<dbReference type="HOGENOM" id="CLU_113049_0_0_1"/>
<evidence type="ECO:0000313" key="2">
    <source>
        <dbReference type="EnsemblPlants" id="OPUNC10G01680.1"/>
    </source>
</evidence>
<reference evidence="2" key="1">
    <citation type="submission" date="2015-04" db="UniProtKB">
        <authorList>
            <consortium name="EnsemblPlants"/>
        </authorList>
    </citation>
    <scope>IDENTIFICATION</scope>
</reference>
<dbReference type="EnsemblPlants" id="OPUNC10G01680.1">
    <property type="protein sequence ID" value="OPUNC10G01680.1"/>
    <property type="gene ID" value="OPUNC10G01680"/>
</dbReference>
<feature type="compositionally biased region" description="Basic and acidic residues" evidence="1">
    <location>
        <begin position="151"/>
        <end position="166"/>
    </location>
</feature>
<organism evidence="2">
    <name type="scientific">Oryza punctata</name>
    <name type="common">Red rice</name>
    <dbReference type="NCBI Taxonomy" id="4537"/>
    <lineage>
        <taxon>Eukaryota</taxon>
        <taxon>Viridiplantae</taxon>
        <taxon>Streptophyta</taxon>
        <taxon>Embryophyta</taxon>
        <taxon>Tracheophyta</taxon>
        <taxon>Spermatophyta</taxon>
        <taxon>Magnoliopsida</taxon>
        <taxon>Liliopsida</taxon>
        <taxon>Poales</taxon>
        <taxon>Poaceae</taxon>
        <taxon>BOP clade</taxon>
        <taxon>Oryzoideae</taxon>
        <taxon>Oryzeae</taxon>
        <taxon>Oryzinae</taxon>
        <taxon>Oryza</taxon>
    </lineage>
</organism>
<sequence>MENNVLLIDQFTGRGFDHYFGRRMVGDDGCRRLAVAPPPPRRSIYGSFTFAPFQYTTYEAASLYSSLSLPVHLPYSHHTAAPTPTPATLFPYLPSPAVLTKYSTFPYGPSLPPLPSSSAVTGIKSSTSAAAAAMVRSRMGDCKRKKPRTPRSGEEQARAQRRRPLERAAPLPPAPAVAEALDDLEREVTRGFVEDLLHALAPPPSSLPLPTFSLVRSAAAKAAASCAV</sequence>
<proteinExistence type="predicted"/>
<evidence type="ECO:0000313" key="3">
    <source>
        <dbReference type="Proteomes" id="UP000026962"/>
    </source>
</evidence>
<name>A0A0E0M5E4_ORYPU</name>
<dbReference type="Proteomes" id="UP000026962">
    <property type="component" value="Chromosome 10"/>
</dbReference>
<protein>
    <submittedName>
        <fullName evidence="2">Uncharacterized protein</fullName>
    </submittedName>
</protein>
<reference evidence="2" key="2">
    <citation type="submission" date="2018-05" db="EMBL/GenBank/DDBJ databases">
        <title>OpunRS2 (Oryza punctata Reference Sequence Version 2).</title>
        <authorList>
            <person name="Zhang J."/>
            <person name="Kudrna D."/>
            <person name="Lee S."/>
            <person name="Talag J."/>
            <person name="Welchert J."/>
            <person name="Wing R.A."/>
        </authorList>
    </citation>
    <scope>NUCLEOTIDE SEQUENCE [LARGE SCALE GENOMIC DNA]</scope>
</reference>